<dbReference type="PANTHER" id="PTHR18964">
    <property type="entry name" value="ROK (REPRESSOR, ORF, KINASE) FAMILY"/>
    <property type="match status" value="1"/>
</dbReference>
<accession>A0A4Q2KCS4</accession>
<reference evidence="4 5" key="1">
    <citation type="journal article" date="2019" name="Gut">
        <title>Antibiotics-induced monodominance of a novel gut bacterial order.</title>
        <authorList>
            <person name="Hildebrand F."/>
            <person name="Moitinho-Silva L."/>
            <person name="Blasche S."/>
            <person name="Jahn M.T."/>
            <person name="Gossmann T.I."/>
            <person name="Heuerta-Cepas J."/>
            <person name="Hercog R."/>
            <person name="Luetge M."/>
            <person name="Bahram M."/>
            <person name="Pryszlak A."/>
            <person name="Alves R.J."/>
            <person name="Waszak S.M."/>
            <person name="Zhu A."/>
            <person name="Ye L."/>
            <person name="Costea P.I."/>
            <person name="Aalvink S."/>
            <person name="Belzer C."/>
            <person name="Forslund S.K."/>
            <person name="Sunagawa S."/>
            <person name="Hentschel U."/>
            <person name="Merten C."/>
            <person name="Patil K.R."/>
            <person name="Benes V."/>
            <person name="Bork P."/>
        </authorList>
    </citation>
    <scope>NUCLEOTIDE SEQUENCE [LARGE SCALE GENOMIC DNA]</scope>
    <source>
        <strain evidence="4 5">HDS1380</strain>
    </source>
</reference>
<evidence type="ECO:0000256" key="2">
    <source>
        <dbReference type="ARBA" id="ARBA00006479"/>
    </source>
</evidence>
<protein>
    <submittedName>
        <fullName evidence="4">ROK family transcriptional regulator</fullName>
    </submittedName>
</protein>
<name>A0A4Q2KCS4_9FIRM</name>
<comment type="similarity">
    <text evidence="2">Belongs to the ROK (NagC/XylR) family.</text>
</comment>
<dbReference type="EMBL" id="SDOZ01000002">
    <property type="protein sequence ID" value="RXZ61797.1"/>
    <property type="molecule type" value="Genomic_DNA"/>
</dbReference>
<comment type="function">
    <text evidence="1">Transcriptional repressor of xylose-utilizing enzymes.</text>
</comment>
<gene>
    <name evidence="4" type="ORF">ESZ91_05255</name>
</gene>
<dbReference type="SUPFAM" id="SSF53067">
    <property type="entry name" value="Actin-like ATPase domain"/>
    <property type="match status" value="1"/>
</dbReference>
<evidence type="ECO:0000313" key="4">
    <source>
        <dbReference type="EMBL" id="RXZ61797.1"/>
    </source>
</evidence>
<dbReference type="Proteomes" id="UP000291269">
    <property type="component" value="Unassembled WGS sequence"/>
</dbReference>
<dbReference type="GO" id="GO:0042732">
    <property type="term" value="P:D-xylose metabolic process"/>
    <property type="evidence" value="ECO:0007669"/>
    <property type="project" value="UniProtKB-KW"/>
</dbReference>
<dbReference type="PANTHER" id="PTHR18964:SF149">
    <property type="entry name" value="BIFUNCTIONAL UDP-N-ACETYLGLUCOSAMINE 2-EPIMERASE_N-ACETYLMANNOSAMINE KINASE"/>
    <property type="match status" value="1"/>
</dbReference>
<proteinExistence type="inferred from homology"/>
<dbReference type="Gene3D" id="1.10.10.10">
    <property type="entry name" value="Winged helix-like DNA-binding domain superfamily/Winged helix DNA-binding domain"/>
    <property type="match status" value="1"/>
</dbReference>
<keyword evidence="5" id="KW-1185">Reference proteome</keyword>
<dbReference type="InterPro" id="IPR043129">
    <property type="entry name" value="ATPase_NBD"/>
</dbReference>
<organism evidence="4 5">
    <name type="scientific">Candidatus Borkfalkia ceftriaxoniphila</name>
    <dbReference type="NCBI Taxonomy" id="2508949"/>
    <lineage>
        <taxon>Bacteria</taxon>
        <taxon>Bacillati</taxon>
        <taxon>Bacillota</taxon>
        <taxon>Clostridia</taxon>
        <taxon>Christensenellales</taxon>
        <taxon>Christensenellaceae</taxon>
        <taxon>Candidatus Borkfalkia</taxon>
    </lineage>
</organism>
<dbReference type="SUPFAM" id="SSF46785">
    <property type="entry name" value="Winged helix' DNA-binding domain"/>
    <property type="match status" value="1"/>
</dbReference>
<dbReference type="CDD" id="cd24059">
    <property type="entry name" value="ASKHA_NBD_ROK_TM1224-like"/>
    <property type="match status" value="1"/>
</dbReference>
<evidence type="ECO:0000313" key="5">
    <source>
        <dbReference type="Proteomes" id="UP000291269"/>
    </source>
</evidence>
<dbReference type="Gene3D" id="3.30.420.40">
    <property type="match status" value="2"/>
</dbReference>
<keyword evidence="3" id="KW-0119">Carbohydrate metabolism</keyword>
<dbReference type="OrthoDB" id="9810372at2"/>
<comment type="caution">
    <text evidence="4">The sequence shown here is derived from an EMBL/GenBank/DDBJ whole genome shotgun (WGS) entry which is preliminary data.</text>
</comment>
<dbReference type="RefSeq" id="WP_129224818.1">
    <property type="nucleotide sequence ID" value="NZ_SDOZ01000002.1"/>
</dbReference>
<dbReference type="InterPro" id="IPR036388">
    <property type="entry name" value="WH-like_DNA-bd_sf"/>
</dbReference>
<keyword evidence="3" id="KW-0859">Xylose metabolism</keyword>
<evidence type="ECO:0000256" key="3">
    <source>
        <dbReference type="ARBA" id="ARBA00022629"/>
    </source>
</evidence>
<dbReference type="InterPro" id="IPR036390">
    <property type="entry name" value="WH_DNA-bd_sf"/>
</dbReference>
<dbReference type="InterPro" id="IPR000600">
    <property type="entry name" value="ROK"/>
</dbReference>
<sequence>MTKNNIKSGQLVKEQHLNTLLRHLILDDCTTRIGLAKKTGLTKMTVTNLVNELIQNKLICETGTQESKDSLPGRRPIYLVVHPEAPHIIDVTIGRDFLSVSRVDMKLNIIIQQKIKLSGENLQSFLHKIESELEYVIRYKPNDILGIGVVTPGPVDAENGLIINPPNFFGINNFNVCRYLKDKFKIPTYIQKDGNACALAEQMYGKGKNIGDFIYFLATQGVGVGIITNHRLLNGRRSSGAEIGHTCIDPNGELCYCGNRGCLETFINQNAVLAKFNAAFGKDFTDFSQLLAFCDADAEGEKLLFRSLDHLIIGLINAVNILDCEAIIIGGVYAQLSDKYFAYIESEINNRILLSGYKRVQLMRASIASAQQALGGACTVLYHYLKL</sequence>
<evidence type="ECO:0000256" key="1">
    <source>
        <dbReference type="ARBA" id="ARBA00002486"/>
    </source>
</evidence>
<dbReference type="Pfam" id="PF00480">
    <property type="entry name" value="ROK"/>
    <property type="match status" value="1"/>
</dbReference>
<dbReference type="AlphaFoldDB" id="A0A4Q2KCS4"/>